<dbReference type="Gene3D" id="3.30.70.270">
    <property type="match status" value="2"/>
</dbReference>
<feature type="domain" description="Reverse transcriptase" evidence="7">
    <location>
        <begin position="112"/>
        <end position="221"/>
    </location>
</feature>
<reference evidence="9" key="2">
    <citation type="submission" date="2022-01" db="EMBL/GenBank/DDBJ databases">
        <authorList>
            <person name="Yamashiro T."/>
            <person name="Shiraishi A."/>
            <person name="Satake H."/>
            <person name="Nakayama K."/>
        </authorList>
    </citation>
    <scope>NUCLEOTIDE SEQUENCE</scope>
</reference>
<reference evidence="9" key="1">
    <citation type="journal article" date="2022" name="Int. J. Mol. Sci.">
        <title>Draft Genome of Tanacetum Coccineum: Genomic Comparison of Closely Related Tanacetum-Family Plants.</title>
        <authorList>
            <person name="Yamashiro T."/>
            <person name="Shiraishi A."/>
            <person name="Nakayama K."/>
            <person name="Satake H."/>
        </authorList>
    </citation>
    <scope>NUCLEOTIDE SEQUENCE</scope>
</reference>
<dbReference type="InterPro" id="IPR043128">
    <property type="entry name" value="Rev_trsase/Diguanyl_cyclase"/>
</dbReference>
<keyword evidence="6 9" id="KW-0695">RNA-directed DNA polymerase</keyword>
<name>A0ABQ5H4G1_9ASTR</name>
<protein>
    <submittedName>
        <fullName evidence="9">Reverse transcriptase domain-containing protein</fullName>
    </submittedName>
</protein>
<evidence type="ECO:0000256" key="5">
    <source>
        <dbReference type="ARBA" id="ARBA00022801"/>
    </source>
</evidence>
<proteinExistence type="predicted"/>
<dbReference type="SUPFAM" id="SSF56672">
    <property type="entry name" value="DNA/RNA polymerases"/>
    <property type="match status" value="1"/>
</dbReference>
<evidence type="ECO:0000313" key="10">
    <source>
        <dbReference type="Proteomes" id="UP001151760"/>
    </source>
</evidence>
<dbReference type="Pfam" id="PF00078">
    <property type="entry name" value="RVT_1"/>
    <property type="match status" value="1"/>
</dbReference>
<dbReference type="InterPro" id="IPR041373">
    <property type="entry name" value="RT_RNaseH"/>
</dbReference>
<dbReference type="GO" id="GO:0003964">
    <property type="term" value="F:RNA-directed DNA polymerase activity"/>
    <property type="evidence" value="ECO:0007669"/>
    <property type="project" value="UniProtKB-KW"/>
</dbReference>
<evidence type="ECO:0000256" key="1">
    <source>
        <dbReference type="ARBA" id="ARBA00022679"/>
    </source>
</evidence>
<keyword evidence="4" id="KW-0255">Endonuclease</keyword>
<comment type="caution">
    <text evidence="9">The sequence shown here is derived from an EMBL/GenBank/DDBJ whole genome shotgun (WGS) entry which is preliminary data.</text>
</comment>
<evidence type="ECO:0000256" key="2">
    <source>
        <dbReference type="ARBA" id="ARBA00022695"/>
    </source>
</evidence>
<keyword evidence="3" id="KW-0540">Nuclease</keyword>
<dbReference type="EMBL" id="BQNB010019157">
    <property type="protein sequence ID" value="GJT82334.1"/>
    <property type="molecule type" value="Genomic_DNA"/>
</dbReference>
<dbReference type="PANTHER" id="PTHR37984">
    <property type="entry name" value="PROTEIN CBG26694"/>
    <property type="match status" value="1"/>
</dbReference>
<dbReference type="Gene3D" id="3.10.10.10">
    <property type="entry name" value="HIV Type 1 Reverse Transcriptase, subunit A, domain 1"/>
    <property type="match status" value="2"/>
</dbReference>
<keyword evidence="2" id="KW-0548">Nucleotidyltransferase</keyword>
<dbReference type="Proteomes" id="UP001151760">
    <property type="component" value="Unassembled WGS sequence"/>
</dbReference>
<keyword evidence="1" id="KW-0808">Transferase</keyword>
<evidence type="ECO:0000259" key="8">
    <source>
        <dbReference type="Pfam" id="PF17917"/>
    </source>
</evidence>
<dbReference type="PANTHER" id="PTHR37984:SF5">
    <property type="entry name" value="PROTEIN NYNRIN-LIKE"/>
    <property type="match status" value="1"/>
</dbReference>
<evidence type="ECO:0000256" key="3">
    <source>
        <dbReference type="ARBA" id="ARBA00022722"/>
    </source>
</evidence>
<accession>A0ABQ5H4G1</accession>
<evidence type="ECO:0000256" key="4">
    <source>
        <dbReference type="ARBA" id="ARBA00022759"/>
    </source>
</evidence>
<keyword evidence="10" id="KW-1185">Reference proteome</keyword>
<dbReference type="InterPro" id="IPR000477">
    <property type="entry name" value="RT_dom"/>
</dbReference>
<organism evidence="9 10">
    <name type="scientific">Tanacetum coccineum</name>
    <dbReference type="NCBI Taxonomy" id="301880"/>
    <lineage>
        <taxon>Eukaryota</taxon>
        <taxon>Viridiplantae</taxon>
        <taxon>Streptophyta</taxon>
        <taxon>Embryophyta</taxon>
        <taxon>Tracheophyta</taxon>
        <taxon>Spermatophyta</taxon>
        <taxon>Magnoliopsida</taxon>
        <taxon>eudicotyledons</taxon>
        <taxon>Gunneridae</taxon>
        <taxon>Pentapetalae</taxon>
        <taxon>asterids</taxon>
        <taxon>campanulids</taxon>
        <taxon>Asterales</taxon>
        <taxon>Asteraceae</taxon>
        <taxon>Asteroideae</taxon>
        <taxon>Anthemideae</taxon>
        <taxon>Anthemidinae</taxon>
        <taxon>Tanacetum</taxon>
    </lineage>
</organism>
<dbReference type="CDD" id="cd09274">
    <property type="entry name" value="RNase_HI_RT_Ty3"/>
    <property type="match status" value="1"/>
</dbReference>
<sequence length="497" mass="57701">MTDIPGICPSFCKHKIQLLDDKKPVVQKQRRLNPNMQEVVKKEIVKLLDTGIIYPIADSPWVSPIHYVPKKGGITVVTNENDELVPTRTVTGWRVCIDYRKLNEATAKDHFHLYFQIPIDPNDQEKTTFTCPFGTYAYRRMPFGLCNAPATFQRCMLAIFHDMIEESVEVFMDDFSVFGNSFDKCLNNLDKMLQRCKDAHLVLNWEKCHFMVKEGIVLGHKVSSARLEVDKAKIDVISKLPPPTNIKGIRSFFGHADFYQRFIKDFSKIARPLTKLLEKDTPFEFNDECQKAFDLLKEKLTCAPVIVSPNWNLLFEPMCDASDFAVGAVLGQKDGKNFHPIYFASKTLNPAKQKYTVTEKELMAIVFAFDKFRSYLILSKTIVHTDHSALKYLFKKQDVKPRLIRWILLLQEFNIEIKDRKGTENVAADHFSRIENDDSCNDNEVDDNFPRETLMEINTKHEPWFADFANYLVADIIPKRMTYQQKNKFFSDLKHYF</sequence>
<dbReference type="CDD" id="cd01647">
    <property type="entry name" value="RT_LTR"/>
    <property type="match status" value="1"/>
</dbReference>
<gene>
    <name evidence="9" type="ORF">Tco_1056676</name>
</gene>
<evidence type="ECO:0000256" key="6">
    <source>
        <dbReference type="ARBA" id="ARBA00022918"/>
    </source>
</evidence>
<evidence type="ECO:0000259" key="7">
    <source>
        <dbReference type="Pfam" id="PF00078"/>
    </source>
</evidence>
<dbReference type="InterPro" id="IPR043502">
    <property type="entry name" value="DNA/RNA_pol_sf"/>
</dbReference>
<dbReference type="Pfam" id="PF17917">
    <property type="entry name" value="RT_RNaseH"/>
    <property type="match status" value="1"/>
</dbReference>
<feature type="domain" description="Reverse transcriptase RNase H-like" evidence="8">
    <location>
        <begin position="318"/>
        <end position="413"/>
    </location>
</feature>
<evidence type="ECO:0000313" key="9">
    <source>
        <dbReference type="EMBL" id="GJT82334.1"/>
    </source>
</evidence>
<keyword evidence="5" id="KW-0378">Hydrolase</keyword>
<dbReference type="Gene3D" id="3.10.20.370">
    <property type="match status" value="1"/>
</dbReference>
<dbReference type="InterPro" id="IPR050951">
    <property type="entry name" value="Retrovirus_Pol_polyprotein"/>
</dbReference>